<protein>
    <submittedName>
        <fullName evidence="1">Uncharacterized protein</fullName>
    </submittedName>
</protein>
<organism evidence="1 2">
    <name type="scientific">Vibrio mimicus</name>
    <dbReference type="NCBI Taxonomy" id="674"/>
    <lineage>
        <taxon>Bacteria</taxon>
        <taxon>Pseudomonadati</taxon>
        <taxon>Pseudomonadota</taxon>
        <taxon>Gammaproteobacteria</taxon>
        <taxon>Vibrionales</taxon>
        <taxon>Vibrionaceae</taxon>
        <taxon>Vibrio</taxon>
    </lineage>
</organism>
<name>A0A2J9VKL7_VIBMI</name>
<dbReference type="Proteomes" id="UP000053748">
    <property type="component" value="Unassembled WGS sequence"/>
</dbReference>
<evidence type="ECO:0000313" key="1">
    <source>
        <dbReference type="EMBL" id="PNM64323.1"/>
    </source>
</evidence>
<reference evidence="1" key="1">
    <citation type="submission" date="2017-12" db="EMBL/GenBank/DDBJ databases">
        <title>FDA dAtabase for Regulatory Grade micrObial Sequences (FDA-ARGOS): Supporting development and validation of Infectious Disease Dx tests.</title>
        <authorList>
            <person name="Hoffmann M."/>
            <person name="Allard M."/>
            <person name="Evans P."/>
            <person name="Brown E."/>
            <person name="Tallon L.J."/>
            <person name="Sadzewicz L."/>
            <person name="Sengamalay N."/>
            <person name="Ott S."/>
            <person name="Godinez A."/>
            <person name="Nagaraj S."/>
            <person name="Vavikolanu K."/>
            <person name="Aluvathingal J."/>
            <person name="Nadendla S."/>
            <person name="Hobson J."/>
            <person name="Sichtig H."/>
        </authorList>
    </citation>
    <scope>NUCLEOTIDE SEQUENCE [LARGE SCALE GENOMIC DNA]</scope>
    <source>
        <strain evidence="1">FDAARGOS_113</strain>
    </source>
</reference>
<dbReference type="EMBL" id="LOSJ02000001">
    <property type="protein sequence ID" value="PNM64323.1"/>
    <property type="molecule type" value="Genomic_DNA"/>
</dbReference>
<accession>A0A2J9VKL7</accession>
<proteinExistence type="predicted"/>
<dbReference type="AlphaFoldDB" id="A0A2J9VKL7"/>
<evidence type="ECO:0000313" key="2">
    <source>
        <dbReference type="Proteomes" id="UP000053748"/>
    </source>
</evidence>
<gene>
    <name evidence="1" type="ORF">AL544_005265</name>
</gene>
<sequence length="69" mass="7785">MFHVKRLFVSFAAAGYIWPIALMAHKASYNLKKNKKSLDSNLPLFRFHRFVNNPISQTSATTGLARSSS</sequence>
<comment type="caution">
    <text evidence="1">The sequence shown here is derived from an EMBL/GenBank/DDBJ whole genome shotgun (WGS) entry which is preliminary data.</text>
</comment>
<keyword evidence="2" id="KW-1185">Reference proteome</keyword>